<gene>
    <name evidence="2" type="ORF">J4H91_06350</name>
</gene>
<sequence length="430" mass="46788">MTAHEHDTRRVLRCRGTADFLAALPRLTGFTASDSIFVVLFSGKRTASAVRIDLPDDEQPSRSIAILDFICDTVLAFGDEEPAAPAIVITCERTFAGEGRAPWRRLAKRIERRLRRAGFPPRELCCLAPDGWVSYLEPDPPALGHPLREIEDSPIAREAKQAGEQAPDISQLGAIPVPEPRRVGAVKAALAELPPYPGPAIAQERAEALRRRTAELLLPEEALADGRGTGARPPQPDEEYGPTDYLWLDETVAVARAMTRGASRLSPRMTARLLRTAERSDRWFVLATGLITRPEFPLEVSHGLGPHHLAALPIDSDVVQAADGGSLVGGSIHRFLSSISHEFTEHHKLRGLRELLLTAVSESPVELRPGVLSLSAWVWWMGGSQSVAHRHVREALAIDPGHELALMVGRLIESPACAARLIGGWGARAA</sequence>
<organism evidence="2 3">
    <name type="scientific">Leucobacter ruminantium</name>
    <dbReference type="NCBI Taxonomy" id="1289170"/>
    <lineage>
        <taxon>Bacteria</taxon>
        <taxon>Bacillati</taxon>
        <taxon>Actinomycetota</taxon>
        <taxon>Actinomycetes</taxon>
        <taxon>Micrococcales</taxon>
        <taxon>Microbacteriaceae</taxon>
        <taxon>Leucobacter</taxon>
    </lineage>
</organism>
<dbReference type="RefSeq" id="WP_208045415.1">
    <property type="nucleotide sequence ID" value="NZ_JAGDYL010000007.1"/>
</dbReference>
<reference evidence="2" key="1">
    <citation type="submission" date="2021-03" db="EMBL/GenBank/DDBJ databases">
        <title>Leucobacter chromiisoli sp. nov., isolated from chromium-containing soil of chemical plant.</title>
        <authorList>
            <person name="Xu Z."/>
        </authorList>
    </citation>
    <scope>NUCLEOTIDE SEQUENCE</scope>
    <source>
        <strain evidence="2">A2</strain>
    </source>
</reference>
<dbReference type="Proteomes" id="UP000664398">
    <property type="component" value="Unassembled WGS sequence"/>
</dbReference>
<evidence type="ECO:0000313" key="2">
    <source>
        <dbReference type="EMBL" id="MBO1804939.1"/>
    </source>
</evidence>
<dbReference type="AlphaFoldDB" id="A0A939RYY3"/>
<dbReference type="Pfam" id="PF13830">
    <property type="entry name" value="DUF4192"/>
    <property type="match status" value="2"/>
</dbReference>
<dbReference type="InterPro" id="IPR025447">
    <property type="entry name" value="DUF4192"/>
</dbReference>
<accession>A0A939RYY3</accession>
<dbReference type="EMBL" id="JAGDYL010000007">
    <property type="protein sequence ID" value="MBO1804939.1"/>
    <property type="molecule type" value="Genomic_DNA"/>
</dbReference>
<keyword evidence="3" id="KW-1185">Reference proteome</keyword>
<name>A0A939RYY3_9MICO</name>
<comment type="caution">
    <text evidence="2">The sequence shown here is derived from an EMBL/GenBank/DDBJ whole genome shotgun (WGS) entry which is preliminary data.</text>
</comment>
<evidence type="ECO:0000313" key="3">
    <source>
        <dbReference type="Proteomes" id="UP000664398"/>
    </source>
</evidence>
<protein>
    <submittedName>
        <fullName evidence="2">DUF4192 family protein</fullName>
    </submittedName>
</protein>
<proteinExistence type="predicted"/>
<feature type="region of interest" description="Disordered" evidence="1">
    <location>
        <begin position="223"/>
        <end position="242"/>
    </location>
</feature>
<evidence type="ECO:0000256" key="1">
    <source>
        <dbReference type="SAM" id="MobiDB-lite"/>
    </source>
</evidence>